<evidence type="ECO:0000256" key="3">
    <source>
        <dbReference type="ARBA" id="ARBA00022558"/>
    </source>
</evidence>
<evidence type="ECO:0000256" key="4">
    <source>
        <dbReference type="ARBA" id="ARBA00022723"/>
    </source>
</evidence>
<dbReference type="InterPro" id="IPR011047">
    <property type="entry name" value="Quinoprotein_ADH-like_sf"/>
</dbReference>
<evidence type="ECO:0000256" key="1">
    <source>
        <dbReference type="ARBA" id="ARBA00004561"/>
    </source>
</evidence>
<evidence type="ECO:0000256" key="6">
    <source>
        <dbReference type="ARBA" id="ARBA00023263"/>
    </source>
</evidence>
<proteinExistence type="inferred from homology"/>
<evidence type="ECO:0000313" key="9">
    <source>
        <dbReference type="EMBL" id="SDO80131.1"/>
    </source>
</evidence>
<gene>
    <name evidence="9" type="ORF">SAMN05216213_10297</name>
</gene>
<keyword evidence="5" id="KW-0106">Calcium</keyword>
<feature type="domain" description="PilY1 beta-propeller" evidence="8">
    <location>
        <begin position="726"/>
        <end position="1054"/>
    </location>
</feature>
<keyword evidence="3" id="KW-1029">Fimbrium biogenesis</keyword>
<evidence type="ECO:0000256" key="7">
    <source>
        <dbReference type="SAM" id="SignalP"/>
    </source>
</evidence>
<comment type="subcellular location">
    <subcellularLocation>
        <location evidence="1">Fimbrium</location>
    </subcellularLocation>
</comment>
<name>A0A1H0MIE8_9GAMM</name>
<dbReference type="RefSeq" id="WP_244157903.1">
    <property type="nucleotide sequence ID" value="NZ_FNJJ01000002.1"/>
</dbReference>
<keyword evidence="4" id="KW-0479">Metal-binding</keyword>
<keyword evidence="10" id="KW-1185">Reference proteome</keyword>
<evidence type="ECO:0000313" key="10">
    <source>
        <dbReference type="Proteomes" id="UP000199460"/>
    </source>
</evidence>
<evidence type="ECO:0000259" key="8">
    <source>
        <dbReference type="Pfam" id="PF05567"/>
    </source>
</evidence>
<reference evidence="10" key="1">
    <citation type="submission" date="2016-10" db="EMBL/GenBank/DDBJ databases">
        <authorList>
            <person name="Varghese N."/>
            <person name="Submissions S."/>
        </authorList>
    </citation>
    <scope>NUCLEOTIDE SEQUENCE [LARGE SCALE GENOMIC DNA]</scope>
    <source>
        <strain evidence="10">JCM 18416</strain>
    </source>
</reference>
<dbReference type="Proteomes" id="UP000199460">
    <property type="component" value="Unassembled WGS sequence"/>
</dbReference>
<dbReference type="GeneID" id="300934394"/>
<evidence type="ECO:0000256" key="2">
    <source>
        <dbReference type="ARBA" id="ARBA00008387"/>
    </source>
</evidence>
<feature type="signal peptide" evidence="7">
    <location>
        <begin position="1"/>
        <end position="32"/>
    </location>
</feature>
<organism evidence="9 10">
    <name type="scientific">Ectopseudomonas guguanensis</name>
    <dbReference type="NCBI Taxonomy" id="1198456"/>
    <lineage>
        <taxon>Bacteria</taxon>
        <taxon>Pseudomonadati</taxon>
        <taxon>Pseudomonadota</taxon>
        <taxon>Gammaproteobacteria</taxon>
        <taxon>Pseudomonadales</taxon>
        <taxon>Pseudomonadaceae</taxon>
        <taxon>Ectopseudomonas</taxon>
    </lineage>
</organism>
<comment type="similarity">
    <text evidence="2">Belongs to the PilY1 family.</text>
</comment>
<dbReference type="EMBL" id="FNJJ01000002">
    <property type="protein sequence ID" value="SDO80131.1"/>
    <property type="molecule type" value="Genomic_DNA"/>
</dbReference>
<dbReference type="GO" id="GO:0046872">
    <property type="term" value="F:metal ion binding"/>
    <property type="evidence" value="ECO:0007669"/>
    <property type="project" value="UniProtKB-KW"/>
</dbReference>
<accession>A0A1H0MIE8</accession>
<dbReference type="GO" id="GO:0009289">
    <property type="term" value="C:pilus"/>
    <property type="evidence" value="ECO:0007669"/>
    <property type="project" value="UniProtKB-SubCell"/>
</dbReference>
<feature type="chain" id="PRO_5011621354" evidence="7">
    <location>
        <begin position="33"/>
        <end position="1232"/>
    </location>
</feature>
<evidence type="ECO:0000256" key="5">
    <source>
        <dbReference type="ARBA" id="ARBA00022837"/>
    </source>
</evidence>
<dbReference type="Pfam" id="PF05567">
    <property type="entry name" value="T4P_PilY1"/>
    <property type="match status" value="1"/>
</dbReference>
<keyword evidence="7" id="KW-0732">Signal</keyword>
<protein>
    <submittedName>
        <fullName evidence="9">Type IV pilus assembly protein PilY1</fullName>
    </submittedName>
</protein>
<dbReference type="InterPro" id="IPR008707">
    <property type="entry name" value="B-propeller_PilY1"/>
</dbReference>
<keyword evidence="6" id="KW-0281">Fimbrium</keyword>
<sequence length="1232" mass="133636">MNSRQITLNTLKTNASFLLTLCIAIAATPAQATVAQAPLLLGGGNVPGNLALVPSVEFPTVISVANISNTYSHSATYTGYFDSEKCYEYNRQQISHVFFGTISGNDGGGYFTPTRWSRTCNGAQEWSGNYLNWATTQTIDPFRMALTGGYRVVDTTSQTILEKATRAGRTNYFPNRQVTGDATITNISPYTSGTLASSVTSANSNASSAVQNYQRNKTLRITNGTNTAYFSVRVEVCKNEALLEANCVRYGNIWKPEGLIQRYANDIRYSAFSYLNIDGNTRNGGVLRAQQKYVGQNMRVPGVSGVSTNPDAEWSPTTGIIYANPHNDATGNSGVINYINKFGELTNVHKSNDPVSELYYAALRYFKNQGNIAAYSNTTDEAQKDKFPVITDWSDPIQYACQKNVILGIGDVNTHEDRDLPHSDDTLNVNAYTQKVFDLEGVSKTANSVFTGRGNSAYIAGLAYYANTTDIRSNIAGKQTVSTYWVDVREDRTLEGKANNQYWLAAKYGGFKVPTDFGAALSRSSALNQAWWYTTSDMLALGLDGNGGTERRPDNFFVASDATNMVEGLRKAFAQISNEVQSTTASLATNSTRLETDTAVFQSRLDSRFWSGDLLARRVGSNGVVESNAAWSAAQKLDSLSSVDSRKIFTSTPATTAGASNELITTTGVNFTWSALSNAQRALLQRTGESTTTIAENRLAYLRGDRRNEITTEDRTKPFRQRGSRLGDIVNSDPQYIHNQDFGYSRLSWSNGAVGSAYTTFRASAAYRARTPMVLVGANDGMLHGFDARVGTTDTTNGGNELFAYVPNSVFSNLINLTDPAYSHLYYVDGTPRASDVYINNAWKTMAVGTTGAGGKSVFALDITNPSNMSSSSFMWEFSHPDMGYTMGQPALVALPNQKFGVIVSSGYHNSAPANGKVWILDAADGSIIRQFQLPTTGNLGSPLAADTDYDQVADRIYIGDTLGNVWRIDLNGSTPSAWGTPSTLGSSPLFIAKDGSGNRQAITAPLSSAFNDKNEHMVFFGTGSFYRNGDNEIPTNPPVDSFYGVIDRGTAIDGRSTLLKQAVLKEDTVNGNRVRAITNNALTTQNGWYIDLGWLEGTNATGAKGERVISKATLRTDRVIFTTMTPSADPCAFGGSSFIMAMNLSSGSRLNYVYFDSNRDGALNAGDTTTIGDDQNIPWSGISDTNDGVVKGVTPLYKWLCFAGSSGATPQCVPVAGSQRFGRHSWREVRE</sequence>
<dbReference type="SUPFAM" id="SSF50998">
    <property type="entry name" value="Quinoprotein alcohol dehydrogenase-like"/>
    <property type="match status" value="1"/>
</dbReference>
<dbReference type="AlphaFoldDB" id="A0A1H0MIE8"/>